<name>A0A8H7ZWE6_9FUNG</name>
<dbReference type="Proteomes" id="UP000673691">
    <property type="component" value="Unassembled WGS sequence"/>
</dbReference>
<evidence type="ECO:0000313" key="1">
    <source>
        <dbReference type="EMBL" id="KAG5460427.1"/>
    </source>
</evidence>
<comment type="caution">
    <text evidence="1">The sequence shown here is derived from an EMBL/GenBank/DDBJ whole genome shotgun (WGS) entry which is preliminary data.</text>
</comment>
<sequence>MQHKQTHSAVPCTSKIHTHVDHETVGKLHGLRAGAAELPGDDALDALCAALHDEAEDAVAGAADGEAREQLVPEGLALGDGAQPAVLQLLGVQLHGVLREIEALLDERSELADPAAPLAEDLLRLGGADDDLRARGGHADLHAGIALLRELAREELIELGVEDAVRDKLLIFRRKAGEECCSGKSEKIKRPCPEEPPTPRSTVRFIGVIAG</sequence>
<gene>
    <name evidence="1" type="ORF">BJ554DRAFT_7524</name>
</gene>
<protein>
    <submittedName>
        <fullName evidence="1">Uncharacterized protein</fullName>
    </submittedName>
</protein>
<accession>A0A8H7ZWE6</accession>
<dbReference type="EMBL" id="JAEFCI010005242">
    <property type="protein sequence ID" value="KAG5460427.1"/>
    <property type="molecule type" value="Genomic_DNA"/>
</dbReference>
<dbReference type="AlphaFoldDB" id="A0A8H7ZWE6"/>
<organism evidence="1 2">
    <name type="scientific">Olpidium bornovanus</name>
    <dbReference type="NCBI Taxonomy" id="278681"/>
    <lineage>
        <taxon>Eukaryota</taxon>
        <taxon>Fungi</taxon>
        <taxon>Fungi incertae sedis</taxon>
        <taxon>Olpidiomycota</taxon>
        <taxon>Olpidiomycotina</taxon>
        <taxon>Olpidiomycetes</taxon>
        <taxon>Olpidiales</taxon>
        <taxon>Olpidiaceae</taxon>
        <taxon>Olpidium</taxon>
    </lineage>
</organism>
<proteinExistence type="predicted"/>
<keyword evidence="2" id="KW-1185">Reference proteome</keyword>
<evidence type="ECO:0000313" key="2">
    <source>
        <dbReference type="Proteomes" id="UP000673691"/>
    </source>
</evidence>
<feature type="non-terminal residue" evidence="1">
    <location>
        <position position="211"/>
    </location>
</feature>
<reference evidence="1 2" key="1">
    <citation type="journal article" name="Sci. Rep.">
        <title>Genome-scale phylogenetic analyses confirm Olpidium as the closest living zoosporic fungus to the non-flagellated, terrestrial fungi.</title>
        <authorList>
            <person name="Chang Y."/>
            <person name="Rochon D."/>
            <person name="Sekimoto S."/>
            <person name="Wang Y."/>
            <person name="Chovatia M."/>
            <person name="Sandor L."/>
            <person name="Salamov A."/>
            <person name="Grigoriev I.V."/>
            <person name="Stajich J.E."/>
            <person name="Spatafora J.W."/>
        </authorList>
    </citation>
    <scope>NUCLEOTIDE SEQUENCE [LARGE SCALE GENOMIC DNA]</scope>
    <source>
        <strain evidence="1">S191</strain>
    </source>
</reference>